<feature type="compositionally biased region" description="Polar residues" evidence="1">
    <location>
        <begin position="303"/>
        <end position="313"/>
    </location>
</feature>
<gene>
    <name evidence="2" type="ORF">O0I10_006761</name>
</gene>
<evidence type="ECO:0000313" key="2">
    <source>
        <dbReference type="EMBL" id="KAJ8657459.1"/>
    </source>
</evidence>
<feature type="compositionally biased region" description="Low complexity" evidence="1">
    <location>
        <begin position="269"/>
        <end position="295"/>
    </location>
</feature>
<dbReference type="GO" id="GO:0010972">
    <property type="term" value="P:negative regulation of G2/M transition of mitotic cell cycle"/>
    <property type="evidence" value="ECO:0007669"/>
    <property type="project" value="TreeGrafter"/>
</dbReference>
<protein>
    <submittedName>
        <fullName evidence="2">Uncharacterized protein</fullName>
    </submittedName>
</protein>
<dbReference type="Proteomes" id="UP001234581">
    <property type="component" value="Unassembled WGS sequence"/>
</dbReference>
<dbReference type="PANTHER" id="PTHR16524:SF2">
    <property type="entry name" value="CELL DEATH REGULATOR AVEN"/>
    <property type="match status" value="1"/>
</dbReference>
<dbReference type="AlphaFoldDB" id="A0AAD7V1A5"/>
<dbReference type="InterPro" id="IPR026187">
    <property type="entry name" value="Aven"/>
</dbReference>
<name>A0AAD7V1A5_9FUNG</name>
<sequence length="329" mass="36552">MRPDEHKAKESRRYQARKKNQGDATAAQVAERRRQAAKARDSGNSIAAIRRRNGELPSLQQQRESAEAIAKARSSKFSKRKIVSNRDRYKEISVQEQLEQDAELGIDRETTDLVSMLEKTDDTVSGSTYFKFKDEQEELPKQDRSLFRIDFDAFEGVLSQGDCKAILDLSEEDVDLIDAAFDQQPMMPPKPLVPAFVKTSSGTVLFSKQQVIPEKKEQEDGIYVRNDPSKRTAAAAPKPMATTKANDDDGLDELLAMTENGKEKEESKSSSSAIREATSSSSPSRISLPRPGSIPKSLPRPSKGNTKATQKPTSKVADEDEAWLDDMLG</sequence>
<dbReference type="RefSeq" id="XP_058342372.1">
    <property type="nucleotide sequence ID" value="XM_058486786.1"/>
</dbReference>
<dbReference type="EMBL" id="JARTCD010000031">
    <property type="protein sequence ID" value="KAJ8657459.1"/>
    <property type="molecule type" value="Genomic_DNA"/>
</dbReference>
<feature type="region of interest" description="Disordered" evidence="1">
    <location>
        <begin position="215"/>
        <end position="329"/>
    </location>
</feature>
<dbReference type="PANTHER" id="PTHR16524">
    <property type="entry name" value="CELL DEATH REGULATOR AVEN"/>
    <property type="match status" value="1"/>
</dbReference>
<dbReference type="GeneID" id="83214171"/>
<evidence type="ECO:0000313" key="3">
    <source>
        <dbReference type="Proteomes" id="UP001234581"/>
    </source>
</evidence>
<organism evidence="2 3">
    <name type="scientific">Lichtheimia ornata</name>
    <dbReference type="NCBI Taxonomy" id="688661"/>
    <lineage>
        <taxon>Eukaryota</taxon>
        <taxon>Fungi</taxon>
        <taxon>Fungi incertae sedis</taxon>
        <taxon>Mucoromycota</taxon>
        <taxon>Mucoromycotina</taxon>
        <taxon>Mucoromycetes</taxon>
        <taxon>Mucorales</taxon>
        <taxon>Lichtheimiaceae</taxon>
        <taxon>Lichtheimia</taxon>
    </lineage>
</organism>
<feature type="compositionally biased region" description="Acidic residues" evidence="1">
    <location>
        <begin position="318"/>
        <end position="329"/>
    </location>
</feature>
<feature type="compositionally biased region" description="Basic and acidic residues" evidence="1">
    <location>
        <begin position="1"/>
        <end position="13"/>
    </location>
</feature>
<feature type="compositionally biased region" description="Low complexity" evidence="1">
    <location>
        <begin position="232"/>
        <end position="244"/>
    </location>
</feature>
<feature type="region of interest" description="Disordered" evidence="1">
    <location>
        <begin position="1"/>
        <end position="72"/>
    </location>
</feature>
<accession>A0AAD7V1A5</accession>
<comment type="caution">
    <text evidence="2">The sequence shown here is derived from an EMBL/GenBank/DDBJ whole genome shotgun (WGS) entry which is preliminary data.</text>
</comment>
<feature type="compositionally biased region" description="Basic and acidic residues" evidence="1">
    <location>
        <begin position="30"/>
        <end position="41"/>
    </location>
</feature>
<evidence type="ECO:0000256" key="1">
    <source>
        <dbReference type="SAM" id="MobiDB-lite"/>
    </source>
</evidence>
<reference evidence="2 3" key="1">
    <citation type="submission" date="2023-03" db="EMBL/GenBank/DDBJ databases">
        <title>Genome sequence of Lichtheimia ornata CBS 291.66.</title>
        <authorList>
            <person name="Mohabir J.T."/>
            <person name="Shea T.P."/>
            <person name="Kurbessoian T."/>
            <person name="Berby B."/>
            <person name="Fontaine J."/>
            <person name="Livny J."/>
            <person name="Gnirke A."/>
            <person name="Stajich J.E."/>
            <person name="Cuomo C.A."/>
        </authorList>
    </citation>
    <scope>NUCLEOTIDE SEQUENCE [LARGE SCALE GENOMIC DNA]</scope>
    <source>
        <strain evidence="2">CBS 291.66</strain>
    </source>
</reference>
<proteinExistence type="predicted"/>
<keyword evidence="3" id="KW-1185">Reference proteome</keyword>